<dbReference type="Gene3D" id="1.20.1640.10">
    <property type="entry name" value="Multidrug efflux transporter AcrB transmembrane domain"/>
    <property type="match status" value="2"/>
</dbReference>
<feature type="transmembrane region" description="Helical" evidence="1">
    <location>
        <begin position="922"/>
        <end position="947"/>
    </location>
</feature>
<evidence type="ECO:0000256" key="1">
    <source>
        <dbReference type="SAM" id="Phobius"/>
    </source>
</evidence>
<sequence length="1052" mass="115322">MKKQWDQGIIYWFASNSVASNLLMVCLIIGGLYSAWTLKKEMFPATSINQVQITMAYPGAAPDEVEKGICVKIEDAVTGLEGIDKTTCLANEGFARANLEIGSNYDVKNVMAEIKNRVDGINSFPEQSEKPIISEIVIQQPVLFLSVYGNVPESDLLQATRDVRDDIIDLPDVSMATLVGSRDYEIAIEITENTLRQYQLTFDEISRALRAASIDLPGGSIKTDRGDVLLRSVGQSYTGKEFAATVIRTNPDGSRLKLSDIATIKDGFVETADIGTFDGKPAISIRVNAVENESVLIISDQVNAYVSQIQDKMPANMSVATWSDTSHYVRGRLDMMERNMLQGAVLVLLTLTLFLRLKVAFWVMLGLPVAFLGAFMFLPLTGVSINMLSMFGFILVLGIVVDDAIVIGESAYSEIQHNGHSLKNVVVGAQKVATPATFGVLTTIAAFAPMLFVGTLFGSFFEAIGWVVILCLLFSLVESKLILPAHLAHMKSDDIGTQNPGPLLRLQRKVNHGLEYVIKHHYKPIIGKAINRPGLTLTAFVAVFVLSIGLISNGLVRFVMMPDFVADFVQADFAMAQGTPQDKTMEVLDHIENSLVKLDRDISQEVGKESGAVFTHRLSFIDSQISGKVIVELVKDEHSVIDGKEMLRRWTEYIGDIPGATHIGTMSLTGPGQGPDVSLKLVGNDTEELRLAAEILAGKIAEFEGVSDVRNSLEAGKDEIEFSIKPVGRSLGLSQSDIGRQIRQAYYGEEIQRLQRGNDEIKVMLRYDRETRESLKSLDDLRIRTQQGDELPLNTVAEVTLGKAANSIERVNRKRAARITAAVDKSIADPQAIVGQIMPSNGGPIVPEYPDVKFDLDGTSKEMTDLINNLAIGMLSAIMLIYVLLAIPLKSYLQPIIIMMVIPFGITGAIVGHLLLGMTFSMMSIFGVIALTGVVVNDSLVMVDYINKERSHGVDIITAVKHAGSKRFRAILLTSLTTFFGLLPIMFEQSLQAKVIIPMAVSLAFGILFATVITLILIPALYALLERMKYRFINIKGYQRKSENKAPVPHGQ</sequence>
<dbReference type="Gene3D" id="3.30.70.1320">
    <property type="entry name" value="Multidrug efflux transporter AcrB pore domain like"/>
    <property type="match status" value="1"/>
</dbReference>
<gene>
    <name evidence="2" type="ORF">C8D91_0388</name>
</gene>
<dbReference type="RefSeq" id="WP_099017841.1">
    <property type="nucleotide sequence ID" value="NZ_NIHB01000001.1"/>
</dbReference>
<reference evidence="2 3" key="1">
    <citation type="submission" date="2019-03" db="EMBL/GenBank/DDBJ databases">
        <title>Genomic Encyclopedia of Type Strains, Phase IV (KMG-IV): sequencing the most valuable type-strain genomes for metagenomic binning, comparative biology and taxonomic classification.</title>
        <authorList>
            <person name="Goeker M."/>
        </authorList>
    </citation>
    <scope>NUCLEOTIDE SEQUENCE [LARGE SCALE GENOMIC DNA]</scope>
    <source>
        <strain evidence="2 3">DSM 25488</strain>
    </source>
</reference>
<dbReference type="GO" id="GO:0005886">
    <property type="term" value="C:plasma membrane"/>
    <property type="evidence" value="ECO:0007669"/>
    <property type="project" value="TreeGrafter"/>
</dbReference>
<feature type="transmembrane region" description="Helical" evidence="1">
    <location>
        <begin position="999"/>
        <end position="1025"/>
    </location>
</feature>
<comment type="caution">
    <text evidence="2">The sequence shown here is derived from an EMBL/GenBank/DDBJ whole genome shotgun (WGS) entry which is preliminary data.</text>
</comment>
<proteinExistence type="predicted"/>
<feature type="transmembrane region" description="Helical" evidence="1">
    <location>
        <begin position="12"/>
        <end position="33"/>
    </location>
</feature>
<dbReference type="EMBL" id="SNZB01000001">
    <property type="protein sequence ID" value="TDR23525.1"/>
    <property type="molecule type" value="Genomic_DNA"/>
</dbReference>
<dbReference type="SUPFAM" id="SSF82693">
    <property type="entry name" value="Multidrug efflux transporter AcrB pore domain, PN1, PN2, PC1 and PC2 subdomains"/>
    <property type="match status" value="2"/>
</dbReference>
<dbReference type="Gene3D" id="3.30.70.1430">
    <property type="entry name" value="Multidrug efflux transporter AcrB pore domain"/>
    <property type="match status" value="2"/>
</dbReference>
<feature type="transmembrane region" description="Helical" evidence="1">
    <location>
        <begin position="535"/>
        <end position="556"/>
    </location>
</feature>
<name>A0A4R6XU60_9GAMM</name>
<dbReference type="Pfam" id="PF00873">
    <property type="entry name" value="ACR_tran"/>
    <property type="match status" value="1"/>
</dbReference>
<dbReference type="OrthoDB" id="5287122at2"/>
<feature type="transmembrane region" description="Helical" evidence="1">
    <location>
        <begin position="870"/>
        <end position="889"/>
    </location>
</feature>
<keyword evidence="1" id="KW-0812">Transmembrane</keyword>
<protein>
    <submittedName>
        <fullName evidence="2">Multidrug efflux pump subunit AcrB</fullName>
    </submittedName>
</protein>
<feature type="transmembrane region" description="Helical" evidence="1">
    <location>
        <begin position="463"/>
        <end position="483"/>
    </location>
</feature>
<dbReference type="SUPFAM" id="SSF82714">
    <property type="entry name" value="Multidrug efflux transporter AcrB TolC docking domain, DN and DC subdomains"/>
    <property type="match status" value="2"/>
</dbReference>
<dbReference type="InterPro" id="IPR027463">
    <property type="entry name" value="AcrB_DN_DC_subdom"/>
</dbReference>
<feature type="transmembrane region" description="Helical" evidence="1">
    <location>
        <begin position="896"/>
        <end position="916"/>
    </location>
</feature>
<dbReference type="Gene3D" id="3.30.70.1440">
    <property type="entry name" value="Multidrug efflux transporter AcrB pore domain"/>
    <property type="match status" value="1"/>
</dbReference>
<keyword evidence="1" id="KW-1133">Transmembrane helix</keyword>
<evidence type="ECO:0000313" key="3">
    <source>
        <dbReference type="Proteomes" id="UP000295724"/>
    </source>
</evidence>
<feature type="transmembrane region" description="Helical" evidence="1">
    <location>
        <begin position="968"/>
        <end position="987"/>
    </location>
</feature>
<dbReference type="Proteomes" id="UP000295724">
    <property type="component" value="Unassembled WGS sequence"/>
</dbReference>
<keyword evidence="1" id="KW-0472">Membrane</keyword>
<dbReference type="PANTHER" id="PTHR32063">
    <property type="match status" value="1"/>
</dbReference>
<dbReference type="AlphaFoldDB" id="A0A4R6XU60"/>
<evidence type="ECO:0000313" key="2">
    <source>
        <dbReference type="EMBL" id="TDR23525.1"/>
    </source>
</evidence>
<feature type="transmembrane region" description="Helical" evidence="1">
    <location>
        <begin position="432"/>
        <end position="457"/>
    </location>
</feature>
<dbReference type="SUPFAM" id="SSF82866">
    <property type="entry name" value="Multidrug efflux transporter AcrB transmembrane domain"/>
    <property type="match status" value="2"/>
</dbReference>
<dbReference type="GO" id="GO:0042910">
    <property type="term" value="F:xenobiotic transmembrane transporter activity"/>
    <property type="evidence" value="ECO:0007669"/>
    <property type="project" value="TreeGrafter"/>
</dbReference>
<dbReference type="PANTHER" id="PTHR32063:SF33">
    <property type="entry name" value="RND SUPERFAMILY EFFLUX PUMP PERMEASE COMPONENT"/>
    <property type="match status" value="1"/>
</dbReference>
<feature type="transmembrane region" description="Helical" evidence="1">
    <location>
        <begin position="345"/>
        <end position="378"/>
    </location>
</feature>
<keyword evidence="3" id="KW-1185">Reference proteome</keyword>
<organism evidence="2 3">
    <name type="scientific">Marinicella litoralis</name>
    <dbReference type="NCBI Taxonomy" id="644220"/>
    <lineage>
        <taxon>Bacteria</taxon>
        <taxon>Pseudomonadati</taxon>
        <taxon>Pseudomonadota</taxon>
        <taxon>Gammaproteobacteria</taxon>
        <taxon>Lysobacterales</taxon>
        <taxon>Marinicellaceae</taxon>
        <taxon>Marinicella</taxon>
    </lineage>
</organism>
<dbReference type="InterPro" id="IPR001036">
    <property type="entry name" value="Acrflvin-R"/>
</dbReference>
<dbReference type="Gene3D" id="3.30.2090.10">
    <property type="entry name" value="Multidrug efflux transporter AcrB TolC docking domain, DN and DC subdomains"/>
    <property type="match status" value="2"/>
</dbReference>
<accession>A0A4R6XU60</accession>
<dbReference type="PRINTS" id="PR00702">
    <property type="entry name" value="ACRIFLAVINRP"/>
</dbReference>